<dbReference type="InterPro" id="IPR035965">
    <property type="entry name" value="PAS-like_dom_sf"/>
</dbReference>
<evidence type="ECO:0000256" key="1">
    <source>
        <dbReference type="ARBA" id="ARBA00000085"/>
    </source>
</evidence>
<keyword evidence="4" id="KW-0597">Phosphoprotein</keyword>
<dbReference type="InterPro" id="IPR005467">
    <property type="entry name" value="His_kinase_dom"/>
</dbReference>
<keyword evidence="5 15" id="KW-0808">Transferase</keyword>
<proteinExistence type="predicted"/>
<organism evidence="15 16">
    <name type="scientific">Roseimaritima multifibrata</name>
    <dbReference type="NCBI Taxonomy" id="1930274"/>
    <lineage>
        <taxon>Bacteria</taxon>
        <taxon>Pseudomonadati</taxon>
        <taxon>Planctomycetota</taxon>
        <taxon>Planctomycetia</taxon>
        <taxon>Pirellulales</taxon>
        <taxon>Pirellulaceae</taxon>
        <taxon>Roseimaritima</taxon>
    </lineage>
</organism>
<dbReference type="InterPro" id="IPR036097">
    <property type="entry name" value="HisK_dim/P_sf"/>
</dbReference>
<feature type="domain" description="PAC" evidence="13">
    <location>
        <begin position="459"/>
        <end position="516"/>
    </location>
</feature>
<keyword evidence="8 11" id="KW-1133">Transmembrane helix</keyword>
<reference evidence="15 16" key="1">
    <citation type="submission" date="2019-02" db="EMBL/GenBank/DDBJ databases">
        <title>Deep-cultivation of Planctomycetes and their phenomic and genomic characterization uncovers novel biology.</title>
        <authorList>
            <person name="Wiegand S."/>
            <person name="Jogler M."/>
            <person name="Boedeker C."/>
            <person name="Pinto D."/>
            <person name="Vollmers J."/>
            <person name="Rivas-Marin E."/>
            <person name="Kohn T."/>
            <person name="Peeters S.H."/>
            <person name="Heuer A."/>
            <person name="Rast P."/>
            <person name="Oberbeckmann S."/>
            <person name="Bunk B."/>
            <person name="Jeske O."/>
            <person name="Meyerdierks A."/>
            <person name="Storesund J.E."/>
            <person name="Kallscheuer N."/>
            <person name="Luecker S."/>
            <person name="Lage O.M."/>
            <person name="Pohl T."/>
            <person name="Merkel B.J."/>
            <person name="Hornburger P."/>
            <person name="Mueller R.-W."/>
            <person name="Bruemmer F."/>
            <person name="Labrenz M."/>
            <person name="Spormann A.M."/>
            <person name="Op den Camp H."/>
            <person name="Overmann J."/>
            <person name="Amann R."/>
            <person name="Jetten M.S.M."/>
            <person name="Mascher T."/>
            <person name="Medema M.H."/>
            <person name="Devos D.P."/>
            <person name="Kaster A.-K."/>
            <person name="Ovreas L."/>
            <person name="Rohde M."/>
            <person name="Galperin M.Y."/>
            <person name="Jogler C."/>
        </authorList>
    </citation>
    <scope>NUCLEOTIDE SEQUENCE [LARGE SCALE GENOMIC DNA]</scope>
    <source>
        <strain evidence="15 16">FF011L</strain>
    </source>
</reference>
<evidence type="ECO:0000256" key="9">
    <source>
        <dbReference type="ARBA" id="ARBA00023136"/>
    </source>
</evidence>
<feature type="region of interest" description="Disordered" evidence="10">
    <location>
        <begin position="745"/>
        <end position="779"/>
    </location>
</feature>
<accession>A0A517MCP8</accession>
<dbReference type="Gene3D" id="3.30.450.350">
    <property type="entry name" value="CHASE domain"/>
    <property type="match status" value="1"/>
</dbReference>
<dbReference type="InterPro" id="IPR052162">
    <property type="entry name" value="Sensor_kinase/Photoreceptor"/>
</dbReference>
<dbReference type="InterPro" id="IPR042240">
    <property type="entry name" value="CHASE_sf"/>
</dbReference>
<dbReference type="Pfam" id="PF02518">
    <property type="entry name" value="HATPase_c"/>
    <property type="match status" value="1"/>
</dbReference>
<dbReference type="PRINTS" id="PR00344">
    <property type="entry name" value="BCTRLSENSOR"/>
</dbReference>
<dbReference type="EMBL" id="CP036262">
    <property type="protein sequence ID" value="QDS92664.1"/>
    <property type="molecule type" value="Genomic_DNA"/>
</dbReference>
<feature type="domain" description="Histidine kinase" evidence="12">
    <location>
        <begin position="534"/>
        <end position="747"/>
    </location>
</feature>
<evidence type="ECO:0000256" key="4">
    <source>
        <dbReference type="ARBA" id="ARBA00022553"/>
    </source>
</evidence>
<dbReference type="SUPFAM" id="SSF55785">
    <property type="entry name" value="PYP-like sensor domain (PAS domain)"/>
    <property type="match status" value="1"/>
</dbReference>
<dbReference type="InterPro" id="IPR003661">
    <property type="entry name" value="HisK_dim/P_dom"/>
</dbReference>
<evidence type="ECO:0000259" key="12">
    <source>
        <dbReference type="PROSITE" id="PS50109"/>
    </source>
</evidence>
<keyword evidence="9 11" id="KW-0472">Membrane</keyword>
<evidence type="ECO:0000256" key="10">
    <source>
        <dbReference type="SAM" id="MobiDB-lite"/>
    </source>
</evidence>
<keyword evidence="6 11" id="KW-0812">Transmembrane</keyword>
<dbReference type="Pfam" id="PF08448">
    <property type="entry name" value="PAS_4"/>
    <property type="match status" value="1"/>
</dbReference>
<dbReference type="AlphaFoldDB" id="A0A517MCP8"/>
<keyword evidence="16" id="KW-1185">Reference proteome</keyword>
<name>A0A517MCP8_9BACT</name>
<evidence type="ECO:0000256" key="2">
    <source>
        <dbReference type="ARBA" id="ARBA00004370"/>
    </source>
</evidence>
<dbReference type="PROSITE" id="PS50839">
    <property type="entry name" value="CHASE"/>
    <property type="match status" value="1"/>
</dbReference>
<dbReference type="InterPro" id="IPR004358">
    <property type="entry name" value="Sig_transdc_His_kin-like_C"/>
</dbReference>
<dbReference type="SMART" id="SM00091">
    <property type="entry name" value="PAS"/>
    <property type="match status" value="1"/>
</dbReference>
<dbReference type="InterPro" id="IPR006189">
    <property type="entry name" value="CHASE_dom"/>
</dbReference>
<comment type="subcellular location">
    <subcellularLocation>
        <location evidence="2">Membrane</location>
    </subcellularLocation>
</comment>
<dbReference type="CDD" id="cd00130">
    <property type="entry name" value="PAS"/>
    <property type="match status" value="1"/>
</dbReference>
<evidence type="ECO:0000313" key="16">
    <source>
        <dbReference type="Proteomes" id="UP000320672"/>
    </source>
</evidence>
<dbReference type="Proteomes" id="UP000320672">
    <property type="component" value="Chromosome"/>
</dbReference>
<evidence type="ECO:0000256" key="8">
    <source>
        <dbReference type="ARBA" id="ARBA00022989"/>
    </source>
</evidence>
<dbReference type="InterPro" id="IPR000014">
    <property type="entry name" value="PAS"/>
</dbReference>
<dbReference type="KEGG" id="rml:FF011L_14110"/>
<sequence length="779" mass="87312">MTTRPSTIAPPQTRSKRSTAIRGMHWLVLGVSLALTFFAWHYSKSQHDARIQALFDREADQTVELVKERMQKYEDALWSGVAMLDASDQEIGLQQWKRYVESLNLDSKYPGINGLGIIHSVPTPSLPNYLAKRKAETPQFQIHPAQNQETLLPISFIVPVKPNSKAIGLNMAHEPNRFRAALKAKESGAAQVTGTIHLVQNSEKTPGFLFYAPFYRDQQHATLEQRNANFAGMVYAPFIVKELLEGVLRKENRSVGLRLTDGTTILYDEHVASEADYDPSPLFTESRLVEMYGRTWEFDIWSAKSFRKSANDSQPHAILIAGILIDLLLLVVFVTLSQASQMAHSYAEGMTRQLEVNNQQLQKEIQERKATDARLREINTSLEESRTTLQGLFDQSFNFISLMALDGTLLQINRTALELVGANEKEVLYQPCWNTIWWSHSSALQERLRDAIRLATAGEADRFEAVHPVADSADQATVQVDVSVSPITNAAGDVIFIVMESRDISRLKEQEAETEKLLSDLGQSNSELEQFAYVASHDLQEPLRKISSYASLLEEECGDEVNEDGQAYIHVIVDGASRMKHLIQDLLAFSRIGRRGDTMEPVDTTQCLQDAIESLEISIAESEATITFDRMPAVLADQSQLIMLFQNLVGNALKYRTETPPVIEIEATDRGQEIEITIKDNGIGIAPRYQERIFEIFQRLHNRREYSGTGIGLAVCKRIVERFEGTIRVEPNAPQGSTFLITLPKPSPPDRKHAIAFPPSQEPSTNGFLAASDPHHTVG</sequence>
<dbReference type="Gene3D" id="3.30.565.10">
    <property type="entry name" value="Histidine kinase-like ATPase, C-terminal domain"/>
    <property type="match status" value="1"/>
</dbReference>
<evidence type="ECO:0000259" key="14">
    <source>
        <dbReference type="PROSITE" id="PS50839"/>
    </source>
</evidence>
<dbReference type="PROSITE" id="PS50109">
    <property type="entry name" value="HIS_KIN"/>
    <property type="match status" value="1"/>
</dbReference>
<dbReference type="FunFam" id="3.30.565.10:FF:000006">
    <property type="entry name" value="Sensor histidine kinase WalK"/>
    <property type="match status" value="1"/>
</dbReference>
<dbReference type="Pfam" id="PF00512">
    <property type="entry name" value="HisKA"/>
    <property type="match status" value="1"/>
</dbReference>
<evidence type="ECO:0000256" key="11">
    <source>
        <dbReference type="SAM" id="Phobius"/>
    </source>
</evidence>
<evidence type="ECO:0000259" key="13">
    <source>
        <dbReference type="PROSITE" id="PS50113"/>
    </source>
</evidence>
<dbReference type="GO" id="GO:0016020">
    <property type="term" value="C:membrane"/>
    <property type="evidence" value="ECO:0007669"/>
    <property type="project" value="UniProtKB-SubCell"/>
</dbReference>
<dbReference type="Gene3D" id="3.30.450.20">
    <property type="entry name" value="PAS domain"/>
    <property type="match status" value="1"/>
</dbReference>
<dbReference type="SMART" id="SM00388">
    <property type="entry name" value="HisKA"/>
    <property type="match status" value="1"/>
</dbReference>
<evidence type="ECO:0000256" key="3">
    <source>
        <dbReference type="ARBA" id="ARBA00012438"/>
    </source>
</evidence>
<evidence type="ECO:0000313" key="15">
    <source>
        <dbReference type="EMBL" id="QDS92664.1"/>
    </source>
</evidence>
<gene>
    <name evidence="15" type="primary">cph1_2</name>
    <name evidence="15" type="ORF">FF011L_14110</name>
</gene>
<dbReference type="InterPro" id="IPR013656">
    <property type="entry name" value="PAS_4"/>
</dbReference>
<dbReference type="InterPro" id="IPR000700">
    <property type="entry name" value="PAS-assoc_C"/>
</dbReference>
<dbReference type="CDD" id="cd00082">
    <property type="entry name" value="HisKA"/>
    <property type="match status" value="1"/>
</dbReference>
<protein>
    <recommendedName>
        <fullName evidence="3">histidine kinase</fullName>
        <ecNumber evidence="3">2.7.13.3</ecNumber>
    </recommendedName>
</protein>
<dbReference type="InterPro" id="IPR036890">
    <property type="entry name" value="HATPase_C_sf"/>
</dbReference>
<dbReference type="SMART" id="SM00387">
    <property type="entry name" value="HATPase_c"/>
    <property type="match status" value="1"/>
</dbReference>
<dbReference type="PANTHER" id="PTHR43304">
    <property type="entry name" value="PHYTOCHROME-LIKE PROTEIN CPH1"/>
    <property type="match status" value="1"/>
</dbReference>
<dbReference type="GO" id="GO:0000155">
    <property type="term" value="F:phosphorelay sensor kinase activity"/>
    <property type="evidence" value="ECO:0007669"/>
    <property type="project" value="InterPro"/>
</dbReference>
<evidence type="ECO:0000256" key="6">
    <source>
        <dbReference type="ARBA" id="ARBA00022692"/>
    </source>
</evidence>
<dbReference type="PANTHER" id="PTHR43304:SF1">
    <property type="entry name" value="PAC DOMAIN-CONTAINING PROTEIN"/>
    <property type="match status" value="1"/>
</dbReference>
<dbReference type="PROSITE" id="PS50113">
    <property type="entry name" value="PAC"/>
    <property type="match status" value="1"/>
</dbReference>
<feature type="transmembrane region" description="Helical" evidence="11">
    <location>
        <begin position="23"/>
        <end position="42"/>
    </location>
</feature>
<feature type="transmembrane region" description="Helical" evidence="11">
    <location>
        <begin position="317"/>
        <end position="336"/>
    </location>
</feature>
<dbReference type="RefSeq" id="WP_145350886.1">
    <property type="nucleotide sequence ID" value="NZ_CP036262.1"/>
</dbReference>
<dbReference type="SMART" id="SM01079">
    <property type="entry name" value="CHASE"/>
    <property type="match status" value="1"/>
</dbReference>
<dbReference type="Gene3D" id="1.10.287.130">
    <property type="match status" value="1"/>
</dbReference>
<evidence type="ECO:0000256" key="7">
    <source>
        <dbReference type="ARBA" id="ARBA00022777"/>
    </source>
</evidence>
<dbReference type="SUPFAM" id="SSF47384">
    <property type="entry name" value="Homodimeric domain of signal transducing histidine kinase"/>
    <property type="match status" value="1"/>
</dbReference>
<dbReference type="Pfam" id="PF03924">
    <property type="entry name" value="CHASE"/>
    <property type="match status" value="1"/>
</dbReference>
<dbReference type="SUPFAM" id="SSF55874">
    <property type="entry name" value="ATPase domain of HSP90 chaperone/DNA topoisomerase II/histidine kinase"/>
    <property type="match status" value="1"/>
</dbReference>
<dbReference type="InterPro" id="IPR003594">
    <property type="entry name" value="HATPase_dom"/>
</dbReference>
<dbReference type="EC" id="2.7.13.3" evidence="3"/>
<feature type="domain" description="CHASE" evidence="14">
    <location>
        <begin position="142"/>
        <end position="299"/>
    </location>
</feature>
<dbReference type="OrthoDB" id="231918at2"/>
<evidence type="ECO:0000256" key="5">
    <source>
        <dbReference type="ARBA" id="ARBA00022679"/>
    </source>
</evidence>
<dbReference type="NCBIfam" id="TIGR00229">
    <property type="entry name" value="sensory_box"/>
    <property type="match status" value="1"/>
</dbReference>
<comment type="catalytic activity">
    <reaction evidence="1">
        <text>ATP + protein L-histidine = ADP + protein N-phospho-L-histidine.</text>
        <dbReference type="EC" id="2.7.13.3"/>
    </reaction>
</comment>
<keyword evidence="7" id="KW-0418">Kinase</keyword>